<dbReference type="InterPro" id="IPR008928">
    <property type="entry name" value="6-hairpin_glycosidase_sf"/>
</dbReference>
<evidence type="ECO:0000313" key="3">
    <source>
        <dbReference type="Proteomes" id="UP000886750"/>
    </source>
</evidence>
<keyword evidence="2" id="KW-0378">Hydrolase</keyword>
<accession>A0A9D1ZXM3</accession>
<gene>
    <name evidence="2" type="ORF">H9729_06085</name>
</gene>
<dbReference type="Pfam" id="PF07944">
    <property type="entry name" value="Beta-AFase-like_GH127_cat"/>
    <property type="match status" value="1"/>
</dbReference>
<dbReference type="Proteomes" id="UP000886750">
    <property type="component" value="Unassembled WGS sequence"/>
</dbReference>
<protein>
    <submittedName>
        <fullName evidence="2">Glycoside hydrolase family 127 protein</fullName>
    </submittedName>
</protein>
<reference evidence="2" key="2">
    <citation type="submission" date="2021-04" db="EMBL/GenBank/DDBJ databases">
        <authorList>
            <person name="Gilroy R."/>
        </authorList>
    </citation>
    <scope>NUCLEOTIDE SEQUENCE</scope>
    <source>
        <strain evidence="2">1345</strain>
    </source>
</reference>
<feature type="domain" description="Non-reducing end beta-L-arabinofuranosidase-like GH127 catalytic" evidence="1">
    <location>
        <begin position="55"/>
        <end position="341"/>
    </location>
</feature>
<dbReference type="GO" id="GO:0016787">
    <property type="term" value="F:hydrolase activity"/>
    <property type="evidence" value="ECO:0007669"/>
    <property type="project" value="UniProtKB-KW"/>
</dbReference>
<evidence type="ECO:0000313" key="2">
    <source>
        <dbReference type="EMBL" id="HIY97241.1"/>
    </source>
</evidence>
<comment type="caution">
    <text evidence="2">The sequence shown here is derived from an EMBL/GenBank/DDBJ whole genome shotgun (WGS) entry which is preliminary data.</text>
</comment>
<dbReference type="EMBL" id="DXCQ01000056">
    <property type="protein sequence ID" value="HIY97241.1"/>
    <property type="molecule type" value="Genomic_DNA"/>
</dbReference>
<dbReference type="Gene3D" id="1.50.10.20">
    <property type="match status" value="1"/>
</dbReference>
<dbReference type="AlphaFoldDB" id="A0A9D1ZXM3"/>
<evidence type="ECO:0000259" key="1">
    <source>
        <dbReference type="Pfam" id="PF07944"/>
    </source>
</evidence>
<dbReference type="InterPro" id="IPR012878">
    <property type="entry name" value="Beta-AFase-like_GH127_cat"/>
</dbReference>
<sequence length="512" mass="59238">MKRKAEHNLRRMNSELYDAEHCFKDSSYLWYGDWEGRTILSLVRLWQVLKRKPRNLDAIIAALDSHLNTDGYFGAVLDEHSINEQQLAGNSWVLRGLCEYYRMTRDASIFQKIVRIVENLYLPVQKHLGTYPLTVPATVLGEKSGGIIKSYQNWQISSDIGCFFIALDGLSDAYAITQDPRLKELIEALAKINFSIDKVGNNYQTHATLTCARGILRMYRLTGKEEYLAYVIKTFALYTSCGMSFAFGNFNWFNRGEWTEPCAIVDSMMLADELYCITGNREYLSLMHKIYYNAFVFAQRDNGGFGCDSCVKSDQPYLMPDMREFYEAYWCCTMRAAEGFYTVARSQWKEQDGCIYCCFYNPSKFVADGINIALETKYPNGSEVRVVVHADRETTFKFYIPQNTSEIRCSLQGYELKEGYICCKVRGEEKFILSFVQDIRREYVTENAYRIFCGERLLGTLEFDGAEKLSDRFTAIPFEGKELYPVLDLSLLTFDELKQVKQKLLFRDGENR</sequence>
<name>A0A9D1ZXM3_9FIRM</name>
<proteinExistence type="predicted"/>
<dbReference type="GO" id="GO:0005975">
    <property type="term" value="P:carbohydrate metabolic process"/>
    <property type="evidence" value="ECO:0007669"/>
    <property type="project" value="InterPro"/>
</dbReference>
<dbReference type="SUPFAM" id="SSF48208">
    <property type="entry name" value="Six-hairpin glycosidases"/>
    <property type="match status" value="2"/>
</dbReference>
<reference evidence="2" key="1">
    <citation type="journal article" date="2021" name="PeerJ">
        <title>Extensive microbial diversity within the chicken gut microbiome revealed by metagenomics and culture.</title>
        <authorList>
            <person name="Gilroy R."/>
            <person name="Ravi A."/>
            <person name="Getino M."/>
            <person name="Pursley I."/>
            <person name="Horton D.L."/>
            <person name="Alikhan N.F."/>
            <person name="Baker D."/>
            <person name="Gharbi K."/>
            <person name="Hall N."/>
            <person name="Watson M."/>
            <person name="Adriaenssens E.M."/>
            <person name="Foster-Nyarko E."/>
            <person name="Jarju S."/>
            <person name="Secka A."/>
            <person name="Antonio M."/>
            <person name="Oren A."/>
            <person name="Chaudhuri R.R."/>
            <person name="La Ragione R."/>
            <person name="Hildebrand F."/>
            <person name="Pallen M.J."/>
        </authorList>
    </citation>
    <scope>NUCLEOTIDE SEQUENCE</scope>
    <source>
        <strain evidence="2">1345</strain>
    </source>
</reference>
<organism evidence="2 3">
    <name type="scientific">Candidatus Borkfalkia excrementigallinarum</name>
    <dbReference type="NCBI Taxonomy" id="2838506"/>
    <lineage>
        <taxon>Bacteria</taxon>
        <taxon>Bacillati</taxon>
        <taxon>Bacillota</taxon>
        <taxon>Clostridia</taxon>
        <taxon>Christensenellales</taxon>
        <taxon>Christensenellaceae</taxon>
        <taxon>Candidatus Borkfalkia</taxon>
    </lineage>
</organism>